<sequence length="92" mass="10321">LTVALVPAVGKLYGQGVRVETFSNAVRTAVEIYIVKAKTGRLPDELPAGLPKDLFSSKPFQYEKTVEGFILHCQGRDLLKDTIHQYEFKIKK</sequence>
<gene>
    <name evidence="1" type="ORF">S12H4_31439</name>
</gene>
<accession>X1UDG9</accession>
<comment type="caution">
    <text evidence="1">The sequence shown here is derived from an EMBL/GenBank/DDBJ whole genome shotgun (WGS) entry which is preliminary data.</text>
</comment>
<protein>
    <submittedName>
        <fullName evidence="1">Uncharacterized protein</fullName>
    </submittedName>
</protein>
<name>X1UDG9_9ZZZZ</name>
<feature type="non-terminal residue" evidence="1">
    <location>
        <position position="1"/>
    </location>
</feature>
<evidence type="ECO:0000313" key="1">
    <source>
        <dbReference type="EMBL" id="GAI97930.1"/>
    </source>
</evidence>
<dbReference type="EMBL" id="BARW01018348">
    <property type="protein sequence ID" value="GAI97930.1"/>
    <property type="molecule type" value="Genomic_DNA"/>
</dbReference>
<proteinExistence type="predicted"/>
<dbReference type="AlphaFoldDB" id="X1UDG9"/>
<reference evidence="1" key="1">
    <citation type="journal article" date="2014" name="Front. Microbiol.">
        <title>High frequency of phylogenetically diverse reductive dehalogenase-homologous genes in deep subseafloor sedimentary metagenomes.</title>
        <authorList>
            <person name="Kawai M."/>
            <person name="Futagami T."/>
            <person name="Toyoda A."/>
            <person name="Takaki Y."/>
            <person name="Nishi S."/>
            <person name="Hori S."/>
            <person name="Arai W."/>
            <person name="Tsubouchi T."/>
            <person name="Morono Y."/>
            <person name="Uchiyama I."/>
            <person name="Ito T."/>
            <person name="Fujiyama A."/>
            <person name="Inagaki F."/>
            <person name="Takami H."/>
        </authorList>
    </citation>
    <scope>NUCLEOTIDE SEQUENCE</scope>
    <source>
        <strain evidence="1">Expedition CK06-06</strain>
    </source>
</reference>
<organism evidence="1">
    <name type="scientific">marine sediment metagenome</name>
    <dbReference type="NCBI Taxonomy" id="412755"/>
    <lineage>
        <taxon>unclassified sequences</taxon>
        <taxon>metagenomes</taxon>
        <taxon>ecological metagenomes</taxon>
    </lineage>
</organism>